<evidence type="ECO:0000259" key="1">
    <source>
        <dbReference type="Pfam" id="PF05838"/>
    </source>
</evidence>
<dbReference type="AlphaFoldDB" id="A0A2Z4PM00"/>
<evidence type="ECO:0000313" key="3">
    <source>
        <dbReference type="EMBL" id="AWX98545.1"/>
    </source>
</evidence>
<dbReference type="Pfam" id="PF05838">
    <property type="entry name" value="Glyco_hydro_108"/>
    <property type="match status" value="1"/>
</dbReference>
<accession>A0A2Z4PM00</accession>
<evidence type="ECO:0000259" key="2">
    <source>
        <dbReference type="Pfam" id="PF09374"/>
    </source>
</evidence>
<name>A0A2Z4PM00_9GAMM</name>
<gene>
    <name evidence="3" type="ORF">A8139_00005</name>
</gene>
<dbReference type="Pfam" id="PF09374">
    <property type="entry name" value="PG_binding_3"/>
    <property type="match status" value="1"/>
</dbReference>
<dbReference type="Gene3D" id="1.20.141.10">
    <property type="entry name" value="Chitosanase, subunit A, domain 1"/>
    <property type="match status" value="1"/>
</dbReference>
<dbReference type="CDD" id="cd13926">
    <property type="entry name" value="N-acetylmuramidase_GH108"/>
    <property type="match status" value="1"/>
</dbReference>
<dbReference type="SUPFAM" id="SSF53955">
    <property type="entry name" value="Lysozyme-like"/>
    <property type="match status" value="1"/>
</dbReference>
<feature type="domain" description="Peptidoglycan binding" evidence="2">
    <location>
        <begin position="112"/>
        <end position="178"/>
    </location>
</feature>
<dbReference type="InterPro" id="IPR008565">
    <property type="entry name" value="TtsA-like_GH18_dom"/>
</dbReference>
<dbReference type="Proteomes" id="UP000249898">
    <property type="component" value="Chromosome"/>
</dbReference>
<protein>
    <submittedName>
        <fullName evidence="3">Peptidoglycan-binding protein</fullName>
    </submittedName>
</protein>
<reference evidence="3 4" key="1">
    <citation type="submission" date="2016-06" db="EMBL/GenBank/DDBJ databases">
        <title>The sequenced genome of the ice-adhering bacterium Marinomonas primoryensis, from Antarctica.</title>
        <authorList>
            <person name="Graham L."/>
            <person name="Vance T.D.R."/>
            <person name="Davies P.L."/>
        </authorList>
    </citation>
    <scope>NUCLEOTIDE SEQUENCE [LARGE SCALE GENOMIC DNA]</scope>
    <source>
        <strain evidence="3 4">AceL</strain>
    </source>
</reference>
<dbReference type="RefSeq" id="WP_112134613.1">
    <property type="nucleotide sequence ID" value="NZ_CP016181.1"/>
</dbReference>
<dbReference type="OrthoDB" id="9815229at2"/>
<proteinExistence type="predicted"/>
<dbReference type="EMBL" id="CP016181">
    <property type="protein sequence ID" value="AWX98545.1"/>
    <property type="molecule type" value="Genomic_DNA"/>
</dbReference>
<feature type="domain" description="TtsA-like Glycoside hydrolase family 108" evidence="1">
    <location>
        <begin position="41"/>
        <end position="108"/>
    </location>
</feature>
<organism evidence="3 4">
    <name type="scientific">Marinomonas primoryensis</name>
    <dbReference type="NCBI Taxonomy" id="178399"/>
    <lineage>
        <taxon>Bacteria</taxon>
        <taxon>Pseudomonadati</taxon>
        <taxon>Pseudomonadota</taxon>
        <taxon>Gammaproteobacteria</taxon>
        <taxon>Oceanospirillales</taxon>
        <taxon>Oceanospirillaceae</taxon>
        <taxon>Marinomonas</taxon>
    </lineage>
</organism>
<sequence>MSIRYCFNTKPYSEAFLFAVVFVLIKEGALYADGTPKADLGYVNDPKDLGGETKGGISKRAFPHLDIASLTLDEIVRIYHTRYWRAAYCPDWSPAVALYAFDAAVQHGAITSIKLLQEISGCKDDGMVGPKTRAAVNSLDQEYLLARFGLRRARFYARIIQSNTSQVRFIEGWHNRLVDLTNAAWEIKE</sequence>
<dbReference type="InterPro" id="IPR023346">
    <property type="entry name" value="Lysozyme-like_dom_sf"/>
</dbReference>
<dbReference type="InterPro" id="IPR018537">
    <property type="entry name" value="Peptidoglycan-bd_3"/>
</dbReference>
<evidence type="ECO:0000313" key="4">
    <source>
        <dbReference type="Proteomes" id="UP000249898"/>
    </source>
</evidence>